<accession>A0A1A8S607</accession>
<reference evidence="2" key="1">
    <citation type="submission" date="2016-05" db="EMBL/GenBank/DDBJ databases">
        <authorList>
            <person name="Lavstsen T."/>
            <person name="Jespersen J.S."/>
        </authorList>
    </citation>
    <scope>NUCLEOTIDE SEQUENCE</scope>
    <source>
        <tissue evidence="2">Brain</tissue>
    </source>
</reference>
<name>A0A1A8S607_9TELE</name>
<dbReference type="AlphaFoldDB" id="A0A1A8S607"/>
<sequence>QESFYTYKFFCYVSHEEVTLQNETQGDESLVTDSVVRSRRLMFSGLNLSLLYFQSFLSQRRLHQTPQQLQQDPPPSMIHHQHLSPHSSQ</sequence>
<evidence type="ECO:0000256" key="1">
    <source>
        <dbReference type="SAM" id="MobiDB-lite"/>
    </source>
</evidence>
<feature type="region of interest" description="Disordered" evidence="1">
    <location>
        <begin position="63"/>
        <end position="89"/>
    </location>
</feature>
<organism evidence="2">
    <name type="scientific">Nothobranchius rachovii</name>
    <name type="common">bluefin notho</name>
    <dbReference type="NCBI Taxonomy" id="451742"/>
    <lineage>
        <taxon>Eukaryota</taxon>
        <taxon>Metazoa</taxon>
        <taxon>Chordata</taxon>
        <taxon>Craniata</taxon>
        <taxon>Vertebrata</taxon>
        <taxon>Euteleostomi</taxon>
        <taxon>Actinopterygii</taxon>
        <taxon>Neopterygii</taxon>
        <taxon>Teleostei</taxon>
        <taxon>Neoteleostei</taxon>
        <taxon>Acanthomorphata</taxon>
        <taxon>Ovalentaria</taxon>
        <taxon>Atherinomorphae</taxon>
        <taxon>Cyprinodontiformes</taxon>
        <taxon>Nothobranchiidae</taxon>
        <taxon>Nothobranchius</taxon>
    </lineage>
</organism>
<proteinExistence type="predicted"/>
<feature type="non-terminal residue" evidence="2">
    <location>
        <position position="1"/>
    </location>
</feature>
<reference evidence="2" key="2">
    <citation type="submission" date="2016-06" db="EMBL/GenBank/DDBJ databases">
        <title>The genome of a short-lived fish provides insights into sex chromosome evolution and the genetic control of aging.</title>
        <authorList>
            <person name="Reichwald K."/>
            <person name="Felder M."/>
            <person name="Petzold A."/>
            <person name="Koch P."/>
            <person name="Groth M."/>
            <person name="Platzer M."/>
        </authorList>
    </citation>
    <scope>NUCLEOTIDE SEQUENCE</scope>
    <source>
        <tissue evidence="2">Brain</tissue>
    </source>
</reference>
<evidence type="ECO:0000313" key="2">
    <source>
        <dbReference type="EMBL" id="SBS13392.1"/>
    </source>
</evidence>
<gene>
    <name evidence="2" type="primary">Nfu_g_1_012855</name>
</gene>
<feature type="non-terminal residue" evidence="2">
    <location>
        <position position="89"/>
    </location>
</feature>
<dbReference type="EMBL" id="HAEI01011451">
    <property type="protein sequence ID" value="SBS13392.1"/>
    <property type="molecule type" value="Transcribed_RNA"/>
</dbReference>
<protein>
    <submittedName>
        <fullName evidence="2">Uncharacterized protein</fullName>
    </submittedName>
</protein>